<sequence>MTVQSQRPSLADALANSDLLVDRATLDRAIAQMAEPIARDYAGEVPVYLTIMHGALPFAGQLSLELGARGLDLEFDYLHATRYRGATSGGELVWKHRPATSLYGRRVLLVDDILDEGHTLLAVKQWCLEQGATDVRIAAMTVKQHDRCVAGICAEYVGLEVADRYVFGFGMDYHEQGRNLPGIYALKEIP</sequence>
<dbReference type="AlphaFoldDB" id="A0A1T5LUV6"/>
<comment type="catalytic activity">
    <reaction evidence="1">
        <text>GMP + diphosphate = guanine + 5-phospho-alpha-D-ribose 1-diphosphate</text>
        <dbReference type="Rhea" id="RHEA:25424"/>
        <dbReference type="ChEBI" id="CHEBI:16235"/>
        <dbReference type="ChEBI" id="CHEBI:33019"/>
        <dbReference type="ChEBI" id="CHEBI:58017"/>
        <dbReference type="ChEBI" id="CHEBI:58115"/>
        <dbReference type="EC" id="2.4.2.8"/>
    </reaction>
    <physiologicalReaction direction="right-to-left" evidence="1">
        <dbReference type="Rhea" id="RHEA:25426"/>
    </physiologicalReaction>
</comment>
<dbReference type="SUPFAM" id="SSF53271">
    <property type="entry name" value="PRTase-like"/>
    <property type="match status" value="1"/>
</dbReference>
<protein>
    <submittedName>
        <fullName evidence="4">Hypoxanthine phosphoribosyltransferase</fullName>
    </submittedName>
</protein>
<dbReference type="PANTHER" id="PTHR43340:SF1">
    <property type="entry name" value="HYPOXANTHINE PHOSPHORIBOSYLTRANSFERASE"/>
    <property type="match status" value="1"/>
</dbReference>
<dbReference type="Proteomes" id="UP000190341">
    <property type="component" value="Unassembled WGS sequence"/>
</dbReference>
<dbReference type="GO" id="GO:0006178">
    <property type="term" value="P:guanine salvage"/>
    <property type="evidence" value="ECO:0007669"/>
    <property type="project" value="TreeGrafter"/>
</dbReference>
<dbReference type="CDD" id="cd06223">
    <property type="entry name" value="PRTases_typeI"/>
    <property type="match status" value="1"/>
</dbReference>
<comment type="catalytic activity">
    <reaction evidence="2">
        <text>IMP + diphosphate = hypoxanthine + 5-phospho-alpha-D-ribose 1-diphosphate</text>
        <dbReference type="Rhea" id="RHEA:17973"/>
        <dbReference type="ChEBI" id="CHEBI:17368"/>
        <dbReference type="ChEBI" id="CHEBI:33019"/>
        <dbReference type="ChEBI" id="CHEBI:58017"/>
        <dbReference type="ChEBI" id="CHEBI:58053"/>
        <dbReference type="EC" id="2.4.2.8"/>
    </reaction>
    <physiologicalReaction direction="right-to-left" evidence="2">
        <dbReference type="Rhea" id="RHEA:17975"/>
    </physiologicalReaction>
</comment>
<keyword evidence="5" id="KW-1185">Reference proteome</keyword>
<dbReference type="InterPro" id="IPR000836">
    <property type="entry name" value="PRTase_dom"/>
</dbReference>
<keyword evidence="4" id="KW-0808">Transferase</keyword>
<dbReference type="GO" id="GO:0005829">
    <property type="term" value="C:cytosol"/>
    <property type="evidence" value="ECO:0007669"/>
    <property type="project" value="TreeGrafter"/>
</dbReference>
<dbReference type="GO" id="GO:0032263">
    <property type="term" value="P:GMP salvage"/>
    <property type="evidence" value="ECO:0007669"/>
    <property type="project" value="TreeGrafter"/>
</dbReference>
<dbReference type="GO" id="GO:0000287">
    <property type="term" value="F:magnesium ion binding"/>
    <property type="evidence" value="ECO:0007669"/>
    <property type="project" value="TreeGrafter"/>
</dbReference>
<dbReference type="OrthoDB" id="9802824at2"/>
<dbReference type="STRING" id="428993.SAMN06296058_3114"/>
<dbReference type="PANTHER" id="PTHR43340">
    <property type="entry name" value="HYPOXANTHINE-GUANINE PHOSPHORIBOSYLTRANSFERASE"/>
    <property type="match status" value="1"/>
</dbReference>
<evidence type="ECO:0000313" key="4">
    <source>
        <dbReference type="EMBL" id="SKC79691.1"/>
    </source>
</evidence>
<proteinExistence type="predicted"/>
<dbReference type="InterPro" id="IPR029057">
    <property type="entry name" value="PRTase-like"/>
</dbReference>
<gene>
    <name evidence="4" type="ORF">SAMN06296058_3114</name>
</gene>
<dbReference type="GO" id="GO:0046100">
    <property type="term" value="P:hypoxanthine metabolic process"/>
    <property type="evidence" value="ECO:0007669"/>
    <property type="project" value="TreeGrafter"/>
</dbReference>
<keyword evidence="4" id="KW-0328">Glycosyltransferase</keyword>
<dbReference type="NCBIfam" id="NF006605">
    <property type="entry name" value="PRK09162.1"/>
    <property type="match status" value="1"/>
</dbReference>
<accession>A0A1T5LUV6</accession>
<dbReference type="RefSeq" id="WP_079725475.1">
    <property type="nucleotide sequence ID" value="NZ_BMCL01000001.1"/>
</dbReference>
<name>A0A1T5LUV6_9GAMM</name>
<dbReference type="InterPro" id="IPR050408">
    <property type="entry name" value="HGPRT"/>
</dbReference>
<organism evidence="4 5">
    <name type="scientific">Pseudoxanthomonas indica</name>
    <dbReference type="NCBI Taxonomy" id="428993"/>
    <lineage>
        <taxon>Bacteria</taxon>
        <taxon>Pseudomonadati</taxon>
        <taxon>Pseudomonadota</taxon>
        <taxon>Gammaproteobacteria</taxon>
        <taxon>Lysobacterales</taxon>
        <taxon>Lysobacteraceae</taxon>
        <taxon>Pseudoxanthomonas</taxon>
    </lineage>
</organism>
<dbReference type="GO" id="GO:0004422">
    <property type="term" value="F:hypoxanthine phosphoribosyltransferase activity"/>
    <property type="evidence" value="ECO:0007669"/>
    <property type="project" value="TreeGrafter"/>
</dbReference>
<evidence type="ECO:0000256" key="1">
    <source>
        <dbReference type="ARBA" id="ARBA00048811"/>
    </source>
</evidence>
<dbReference type="GO" id="GO:0032264">
    <property type="term" value="P:IMP salvage"/>
    <property type="evidence" value="ECO:0007669"/>
    <property type="project" value="TreeGrafter"/>
</dbReference>
<dbReference type="Gene3D" id="3.40.50.2020">
    <property type="match status" value="1"/>
</dbReference>
<evidence type="ECO:0000259" key="3">
    <source>
        <dbReference type="Pfam" id="PF00156"/>
    </source>
</evidence>
<evidence type="ECO:0000313" key="5">
    <source>
        <dbReference type="Proteomes" id="UP000190341"/>
    </source>
</evidence>
<evidence type="ECO:0000256" key="2">
    <source>
        <dbReference type="ARBA" id="ARBA00049402"/>
    </source>
</evidence>
<dbReference type="Pfam" id="PF00156">
    <property type="entry name" value="Pribosyltran"/>
    <property type="match status" value="1"/>
</dbReference>
<feature type="domain" description="Phosphoribosyltransferase" evidence="3">
    <location>
        <begin position="28"/>
        <end position="147"/>
    </location>
</feature>
<dbReference type="EMBL" id="FUZV01000002">
    <property type="protein sequence ID" value="SKC79691.1"/>
    <property type="molecule type" value="Genomic_DNA"/>
</dbReference>
<reference evidence="4 5" key="1">
    <citation type="submission" date="2017-02" db="EMBL/GenBank/DDBJ databases">
        <authorList>
            <person name="Peterson S.W."/>
        </authorList>
    </citation>
    <scope>NUCLEOTIDE SEQUENCE [LARGE SCALE GENOMIC DNA]</scope>
    <source>
        <strain evidence="4 5">P15</strain>
    </source>
</reference>